<evidence type="ECO:0000256" key="1">
    <source>
        <dbReference type="ARBA" id="ARBA00011961"/>
    </source>
</evidence>
<dbReference type="Proteomes" id="UP001446871">
    <property type="component" value="Unassembled WGS sequence"/>
</dbReference>
<dbReference type="EMBL" id="JAQQWM010000009">
    <property type="protein sequence ID" value="KAK8046677.1"/>
    <property type="molecule type" value="Genomic_DNA"/>
</dbReference>
<evidence type="ECO:0000256" key="2">
    <source>
        <dbReference type="ARBA" id="ARBA00048655"/>
    </source>
</evidence>
<organism evidence="3 4">
    <name type="scientific">Apiospora saccharicola</name>
    <dbReference type="NCBI Taxonomy" id="335842"/>
    <lineage>
        <taxon>Eukaryota</taxon>
        <taxon>Fungi</taxon>
        <taxon>Dikarya</taxon>
        <taxon>Ascomycota</taxon>
        <taxon>Pezizomycotina</taxon>
        <taxon>Sordariomycetes</taxon>
        <taxon>Xylariomycetidae</taxon>
        <taxon>Amphisphaeriales</taxon>
        <taxon>Apiosporaceae</taxon>
        <taxon>Apiospora</taxon>
    </lineage>
</organism>
<dbReference type="PANTHER" id="PTHR12149">
    <property type="entry name" value="FRUCTOSAMINE 3 KINASE-RELATED PROTEIN"/>
    <property type="match status" value="1"/>
</dbReference>
<comment type="catalytic activity">
    <reaction evidence="2">
        <text>N(6)-D-ribulosyl-L-lysyl-[protein] + ATP = N(6)-(3-O-phospho-D-ribulosyl)-L-lysyl-[protein] + ADP + H(+)</text>
        <dbReference type="Rhea" id="RHEA:48432"/>
        <dbReference type="Rhea" id="RHEA-COMP:12103"/>
        <dbReference type="Rhea" id="RHEA-COMP:12104"/>
        <dbReference type="ChEBI" id="CHEBI:15378"/>
        <dbReference type="ChEBI" id="CHEBI:30616"/>
        <dbReference type="ChEBI" id="CHEBI:90418"/>
        <dbReference type="ChEBI" id="CHEBI:90420"/>
        <dbReference type="ChEBI" id="CHEBI:456216"/>
        <dbReference type="EC" id="2.7.1.172"/>
    </reaction>
    <physiologicalReaction direction="left-to-right" evidence="2">
        <dbReference type="Rhea" id="RHEA:48433"/>
    </physiologicalReaction>
</comment>
<dbReference type="InterPro" id="IPR016477">
    <property type="entry name" value="Fructo-/Ketosamine-3-kinase"/>
</dbReference>
<accession>A0ABR1TJ92</accession>
<reference evidence="3 4" key="1">
    <citation type="submission" date="2023-01" db="EMBL/GenBank/DDBJ databases">
        <title>Analysis of 21 Apiospora genomes using comparative genomics revels a genus with tremendous synthesis potential of carbohydrate active enzymes and secondary metabolites.</title>
        <authorList>
            <person name="Sorensen T."/>
        </authorList>
    </citation>
    <scope>NUCLEOTIDE SEQUENCE [LARGE SCALE GENOMIC DNA]</scope>
    <source>
        <strain evidence="3 4">CBS 83171</strain>
    </source>
</reference>
<protein>
    <recommendedName>
        <fullName evidence="1">protein-ribulosamine 3-kinase</fullName>
        <ecNumber evidence="1">2.7.1.172</ecNumber>
    </recommendedName>
</protein>
<dbReference type="SUPFAM" id="SSF56112">
    <property type="entry name" value="Protein kinase-like (PK-like)"/>
    <property type="match status" value="1"/>
</dbReference>
<sequence>MAIESVWEDDVFGDVPLRKAVAERLPTGSRVIREESYGKSNWAITARVLTISAAGIPTPYFLKVVTQAHIIDARAFVEGEYHSSKDICAAAAGLVPEPLGWGEYQDGSETVYFLLSEFRDMDFDQEPDPIRFTSQLARVHRATSPNDKFGYHVPTAIGIMEKTVMWDDNWARFFTNQLKGVIEHDNKANGKWSELAAVCSQLTGTVVPRLLGALQSDGRTIMPALIHGDLWEENIGINKKSGGLVLFDPGCIYAHNEMEFGIWRCCWSRYFRKPGYLDMYHQHIRPSEPAKEWHDRNRLYCIYAYLVASANHPGTSGPRCHEIAYNDSLYLCEKYGRFDGMNKYNPLKDPTVTGERLDVSMQSRCLESL</sequence>
<dbReference type="Gene3D" id="3.90.1200.10">
    <property type="match status" value="1"/>
</dbReference>
<proteinExistence type="predicted"/>
<evidence type="ECO:0000313" key="4">
    <source>
        <dbReference type="Proteomes" id="UP001446871"/>
    </source>
</evidence>
<dbReference type="InterPro" id="IPR011009">
    <property type="entry name" value="Kinase-like_dom_sf"/>
</dbReference>
<gene>
    <name evidence="3" type="ORF">PG996_014741</name>
</gene>
<dbReference type="Pfam" id="PF03881">
    <property type="entry name" value="Fructosamin_kin"/>
    <property type="match status" value="1"/>
</dbReference>
<dbReference type="PANTHER" id="PTHR12149:SF8">
    <property type="entry name" value="PROTEIN-RIBULOSAMINE 3-KINASE"/>
    <property type="match status" value="1"/>
</dbReference>
<evidence type="ECO:0000313" key="3">
    <source>
        <dbReference type="EMBL" id="KAK8046677.1"/>
    </source>
</evidence>
<keyword evidence="4" id="KW-1185">Reference proteome</keyword>
<comment type="caution">
    <text evidence="3">The sequence shown here is derived from an EMBL/GenBank/DDBJ whole genome shotgun (WGS) entry which is preliminary data.</text>
</comment>
<dbReference type="EC" id="2.7.1.172" evidence="1"/>
<name>A0ABR1TJ92_9PEZI</name>